<accession>A0A644W3H8</accession>
<dbReference type="Gene3D" id="1.10.260.40">
    <property type="entry name" value="lambda repressor-like DNA-binding domains"/>
    <property type="match status" value="1"/>
</dbReference>
<reference evidence="5" key="1">
    <citation type="submission" date="2019-08" db="EMBL/GenBank/DDBJ databases">
        <authorList>
            <person name="Kucharzyk K."/>
            <person name="Murdoch R.W."/>
            <person name="Higgins S."/>
            <person name="Loffler F."/>
        </authorList>
    </citation>
    <scope>NUCLEOTIDE SEQUENCE</scope>
</reference>
<dbReference type="SUPFAM" id="SSF47413">
    <property type="entry name" value="lambda repressor-like DNA-binding domains"/>
    <property type="match status" value="1"/>
</dbReference>
<dbReference type="Pfam" id="PF00356">
    <property type="entry name" value="LacI"/>
    <property type="match status" value="1"/>
</dbReference>
<keyword evidence="2" id="KW-0238">DNA-binding</keyword>
<dbReference type="InterPro" id="IPR010982">
    <property type="entry name" value="Lambda_DNA-bd_dom_sf"/>
</dbReference>
<keyword evidence="3" id="KW-0804">Transcription</keyword>
<dbReference type="InterPro" id="IPR028082">
    <property type="entry name" value="Peripla_BP_I"/>
</dbReference>
<dbReference type="Gene3D" id="3.40.50.2300">
    <property type="match status" value="2"/>
</dbReference>
<comment type="caution">
    <text evidence="5">The sequence shown here is derived from an EMBL/GenBank/DDBJ whole genome shotgun (WGS) entry which is preliminary data.</text>
</comment>
<dbReference type="SUPFAM" id="SSF53822">
    <property type="entry name" value="Periplasmic binding protein-like I"/>
    <property type="match status" value="1"/>
</dbReference>
<proteinExistence type="predicted"/>
<keyword evidence="1" id="KW-0805">Transcription regulation</keyword>
<dbReference type="EMBL" id="VSSQ01000601">
    <property type="protein sequence ID" value="MPL98304.1"/>
    <property type="molecule type" value="Genomic_DNA"/>
</dbReference>
<dbReference type="PANTHER" id="PTHR30146:SF109">
    <property type="entry name" value="HTH-TYPE TRANSCRIPTIONAL REGULATOR GALS"/>
    <property type="match status" value="1"/>
</dbReference>
<dbReference type="InterPro" id="IPR000843">
    <property type="entry name" value="HTH_LacI"/>
</dbReference>
<dbReference type="SMART" id="SM00354">
    <property type="entry name" value="HTH_LACI"/>
    <property type="match status" value="1"/>
</dbReference>
<evidence type="ECO:0000313" key="5">
    <source>
        <dbReference type="EMBL" id="MPL98304.1"/>
    </source>
</evidence>
<dbReference type="CDD" id="cd01392">
    <property type="entry name" value="HTH_LacI"/>
    <property type="match status" value="1"/>
</dbReference>
<evidence type="ECO:0000259" key="4">
    <source>
        <dbReference type="PROSITE" id="PS50932"/>
    </source>
</evidence>
<dbReference type="AlphaFoldDB" id="A0A644W3H8"/>
<dbReference type="InterPro" id="IPR001761">
    <property type="entry name" value="Peripla_BP/Lac1_sug-bd_dom"/>
</dbReference>
<evidence type="ECO:0000256" key="1">
    <source>
        <dbReference type="ARBA" id="ARBA00023015"/>
    </source>
</evidence>
<sequence>MRKITLLDIAKYANVSRTTASMVLNNKDISVSEETRNRILEAAKEFNYIPNSFARGLSTKKSYTIGFVIPDIENPFFAEMAKAIEIEAEKEGYSIILCNTFNSGKREEEYIRLLISKLVDGVILVASSKQNNSINMLNANEVPFVIVDRHIDDIEEDINGVFCDNEQGIKIGLDYLIKKECKNIAFIGSNKNEIISNSRLGYFCKIASKYNIFNQELIEEDEISLEGGIKATERLIDRNQKIDAIFYSSDVMAIGGIKFLIRKGFNIPKDINILGYDNIGICSFIEPELTSVAQPIYNMGKEAFALLMDIAKNNNNTKKVINLKPYLVERKTVK</sequence>
<dbReference type="PROSITE" id="PS50932">
    <property type="entry name" value="HTH_LACI_2"/>
    <property type="match status" value="1"/>
</dbReference>
<evidence type="ECO:0000256" key="2">
    <source>
        <dbReference type="ARBA" id="ARBA00023125"/>
    </source>
</evidence>
<dbReference type="PROSITE" id="PS00356">
    <property type="entry name" value="HTH_LACI_1"/>
    <property type="match status" value="1"/>
</dbReference>
<dbReference type="GO" id="GO:0003700">
    <property type="term" value="F:DNA-binding transcription factor activity"/>
    <property type="evidence" value="ECO:0007669"/>
    <property type="project" value="TreeGrafter"/>
</dbReference>
<feature type="domain" description="HTH lacI-type" evidence="4">
    <location>
        <begin position="4"/>
        <end position="59"/>
    </location>
</feature>
<protein>
    <submittedName>
        <fullName evidence="5">HTH-type transcriptional repressor CytR</fullName>
    </submittedName>
</protein>
<dbReference type="CDD" id="cd06267">
    <property type="entry name" value="PBP1_LacI_sugar_binding-like"/>
    <property type="match status" value="1"/>
</dbReference>
<dbReference type="GO" id="GO:0000976">
    <property type="term" value="F:transcription cis-regulatory region binding"/>
    <property type="evidence" value="ECO:0007669"/>
    <property type="project" value="TreeGrafter"/>
</dbReference>
<name>A0A644W3H8_9ZZZZ</name>
<dbReference type="PANTHER" id="PTHR30146">
    <property type="entry name" value="LACI-RELATED TRANSCRIPTIONAL REPRESSOR"/>
    <property type="match status" value="1"/>
</dbReference>
<gene>
    <name evidence="5" type="primary">cytR_1</name>
    <name evidence="5" type="ORF">SDC9_44505</name>
</gene>
<evidence type="ECO:0000256" key="3">
    <source>
        <dbReference type="ARBA" id="ARBA00023163"/>
    </source>
</evidence>
<dbReference type="Pfam" id="PF00532">
    <property type="entry name" value="Peripla_BP_1"/>
    <property type="match status" value="1"/>
</dbReference>
<organism evidence="5">
    <name type="scientific">bioreactor metagenome</name>
    <dbReference type="NCBI Taxonomy" id="1076179"/>
    <lineage>
        <taxon>unclassified sequences</taxon>
        <taxon>metagenomes</taxon>
        <taxon>ecological metagenomes</taxon>
    </lineage>
</organism>